<dbReference type="PANTHER" id="PTHR21227">
    <property type="entry name" value="TRNA-SPLICING ENDONUCLEASE SUBUNIT SEN2"/>
    <property type="match status" value="1"/>
</dbReference>
<proteinExistence type="predicted"/>
<comment type="caution">
    <text evidence="2">The sequence shown here is derived from an EMBL/GenBank/DDBJ whole genome shotgun (WGS) entry which is preliminary data.</text>
</comment>
<accession>A0ABQ4X459</accession>
<keyword evidence="3" id="KW-1185">Reference proteome</keyword>
<reference evidence="2" key="1">
    <citation type="journal article" date="2022" name="Int. J. Mol. Sci.">
        <title>Draft Genome of Tanacetum Coccineum: Genomic Comparison of Closely Related Tanacetum-Family Plants.</title>
        <authorList>
            <person name="Yamashiro T."/>
            <person name="Shiraishi A."/>
            <person name="Nakayama K."/>
            <person name="Satake H."/>
        </authorList>
    </citation>
    <scope>NUCLEOTIDE SEQUENCE</scope>
</reference>
<protein>
    <submittedName>
        <fullName evidence="2">tRNA-splicing endonuclease subunit Sen2-1-like protein isoform X2</fullName>
    </submittedName>
</protein>
<feature type="region of interest" description="Disordered" evidence="1">
    <location>
        <begin position="93"/>
        <end position="112"/>
    </location>
</feature>
<dbReference type="Proteomes" id="UP001151760">
    <property type="component" value="Unassembled WGS sequence"/>
</dbReference>
<evidence type="ECO:0000313" key="2">
    <source>
        <dbReference type="EMBL" id="GJS59987.1"/>
    </source>
</evidence>
<evidence type="ECO:0000313" key="3">
    <source>
        <dbReference type="Proteomes" id="UP001151760"/>
    </source>
</evidence>
<reference evidence="2" key="2">
    <citation type="submission" date="2022-01" db="EMBL/GenBank/DDBJ databases">
        <authorList>
            <person name="Yamashiro T."/>
            <person name="Shiraishi A."/>
            <person name="Satake H."/>
            <person name="Nakayama K."/>
        </authorList>
    </citation>
    <scope>NUCLEOTIDE SEQUENCE</scope>
</reference>
<organism evidence="2 3">
    <name type="scientific">Tanacetum coccineum</name>
    <dbReference type="NCBI Taxonomy" id="301880"/>
    <lineage>
        <taxon>Eukaryota</taxon>
        <taxon>Viridiplantae</taxon>
        <taxon>Streptophyta</taxon>
        <taxon>Embryophyta</taxon>
        <taxon>Tracheophyta</taxon>
        <taxon>Spermatophyta</taxon>
        <taxon>Magnoliopsida</taxon>
        <taxon>eudicotyledons</taxon>
        <taxon>Gunneridae</taxon>
        <taxon>Pentapetalae</taxon>
        <taxon>asterids</taxon>
        <taxon>campanulids</taxon>
        <taxon>Asterales</taxon>
        <taxon>Asteraceae</taxon>
        <taxon>Asteroideae</taxon>
        <taxon>Anthemideae</taxon>
        <taxon>Anthemidinae</taxon>
        <taxon>Tanacetum</taxon>
    </lineage>
</organism>
<dbReference type="InterPro" id="IPR006676">
    <property type="entry name" value="tRNA_splic"/>
</dbReference>
<dbReference type="EMBL" id="BQNB010009190">
    <property type="protein sequence ID" value="GJS59987.1"/>
    <property type="molecule type" value="Genomic_DNA"/>
</dbReference>
<evidence type="ECO:0000256" key="1">
    <source>
        <dbReference type="SAM" id="MobiDB-lite"/>
    </source>
</evidence>
<gene>
    <name evidence="2" type="ORF">Tco_0654771</name>
</gene>
<dbReference type="PANTHER" id="PTHR21227:SF0">
    <property type="entry name" value="TRNA-SPLICING ENDONUCLEASE SUBUNIT SEN2"/>
    <property type="match status" value="1"/>
</dbReference>
<name>A0ABQ4X459_9ASTR</name>
<sequence length="167" mass="19459">MSYGKNLHDFQIKIESFPVVSRLISLRDMSKVWCREVRVWSDVQCTLRLLGSVAKTLLILHVNRNGANLIGSSPSCLDGYSVEERTITRWSPERRREDQALKSTRWSPEPPRKIKHLRPSFQEDTLKLLLGKNNLYLKRKYFESLLVNVEDFKRMTTMLSIVVCSCD</sequence>